<dbReference type="Pfam" id="PF00771">
    <property type="entry name" value="FHIPEP"/>
    <property type="match status" value="1"/>
</dbReference>
<dbReference type="InterPro" id="IPR025505">
    <property type="entry name" value="FHIPEP_CS"/>
</dbReference>
<dbReference type="PRINTS" id="PR00949">
    <property type="entry name" value="TYPE3IMAPROT"/>
</dbReference>
<evidence type="ECO:0000256" key="1">
    <source>
        <dbReference type="ARBA" id="ARBA00004651"/>
    </source>
</evidence>
<dbReference type="InterPro" id="IPR042194">
    <property type="entry name" value="FHIPEP_1"/>
</dbReference>
<dbReference type="GO" id="GO:0044780">
    <property type="term" value="P:bacterial-type flagellum assembly"/>
    <property type="evidence" value="ECO:0007669"/>
    <property type="project" value="InterPro"/>
</dbReference>
<dbReference type="InterPro" id="IPR001712">
    <property type="entry name" value="T3SS_FHIPEP"/>
</dbReference>
<keyword evidence="6 7" id="KW-0472">Membrane</keyword>
<dbReference type="InterPro" id="IPR006301">
    <property type="entry name" value="FlhA"/>
</dbReference>
<dbReference type="NCBIfam" id="TIGR01398">
    <property type="entry name" value="FlhA"/>
    <property type="match status" value="1"/>
</dbReference>
<organism evidence="8 9">
    <name type="scientific">Pseudooceanicola nitratireducens</name>
    <dbReference type="NCBI Taxonomy" id="517719"/>
    <lineage>
        <taxon>Bacteria</taxon>
        <taxon>Pseudomonadati</taxon>
        <taxon>Pseudomonadota</taxon>
        <taxon>Alphaproteobacteria</taxon>
        <taxon>Rhodobacterales</taxon>
        <taxon>Paracoccaceae</taxon>
        <taxon>Pseudooceanicola</taxon>
    </lineage>
</organism>
<evidence type="ECO:0000313" key="9">
    <source>
        <dbReference type="Proteomes" id="UP000231644"/>
    </source>
</evidence>
<dbReference type="Proteomes" id="UP000231644">
    <property type="component" value="Unassembled WGS sequence"/>
</dbReference>
<evidence type="ECO:0000256" key="2">
    <source>
        <dbReference type="ARBA" id="ARBA00008835"/>
    </source>
</evidence>
<dbReference type="PANTHER" id="PTHR30161:SF1">
    <property type="entry name" value="FLAGELLAR BIOSYNTHESIS PROTEIN FLHA-RELATED"/>
    <property type="match status" value="1"/>
</dbReference>
<keyword evidence="4 7" id="KW-0812">Transmembrane</keyword>
<keyword evidence="8" id="KW-0966">Cell projection</keyword>
<feature type="transmembrane region" description="Helical" evidence="7">
    <location>
        <begin position="26"/>
        <end position="44"/>
    </location>
</feature>
<dbReference type="Gene3D" id="3.40.50.12790">
    <property type="entry name" value="FHIPEP family, domain 4"/>
    <property type="match status" value="1"/>
</dbReference>
<feature type="transmembrane region" description="Helical" evidence="7">
    <location>
        <begin position="213"/>
        <end position="235"/>
    </location>
</feature>
<evidence type="ECO:0000256" key="6">
    <source>
        <dbReference type="ARBA" id="ARBA00023136"/>
    </source>
</evidence>
<protein>
    <recommendedName>
        <fullName evidence="7">Flagellar biosynthesis protein FlhA</fullName>
    </recommendedName>
</protein>
<reference evidence="8 9" key="1">
    <citation type="submission" date="2016-10" db="EMBL/GenBank/DDBJ databases">
        <authorList>
            <person name="de Groot N.N."/>
        </authorList>
    </citation>
    <scope>NUCLEOTIDE SEQUENCE [LARGE SCALE GENOMIC DNA]</scope>
    <source>
        <strain evidence="8 9">DSM 29619</strain>
    </source>
</reference>
<dbReference type="PANTHER" id="PTHR30161">
    <property type="entry name" value="FLAGELLAR EXPORT PROTEIN, MEMBRANE FLHA SUBUNIT-RELATED"/>
    <property type="match status" value="1"/>
</dbReference>
<dbReference type="PROSITE" id="PS00994">
    <property type="entry name" value="FHIPEP"/>
    <property type="match status" value="1"/>
</dbReference>
<keyword evidence="7" id="KW-0813">Transport</keyword>
<keyword evidence="5 7" id="KW-1133">Transmembrane helix</keyword>
<evidence type="ECO:0000256" key="4">
    <source>
        <dbReference type="ARBA" id="ARBA00022692"/>
    </source>
</evidence>
<evidence type="ECO:0000256" key="3">
    <source>
        <dbReference type="ARBA" id="ARBA00022475"/>
    </source>
</evidence>
<dbReference type="Gene3D" id="1.10.8.540">
    <property type="entry name" value="FHIPEP family, domain 3"/>
    <property type="match status" value="1"/>
</dbReference>
<comment type="similarity">
    <text evidence="2 7">Belongs to the FHIPEP (flagella/HR/invasion proteins export pore) family.</text>
</comment>
<dbReference type="InterPro" id="IPR042193">
    <property type="entry name" value="FHIPEP_3"/>
</dbReference>
<accession>A0A1I1Q2V4</accession>
<gene>
    <name evidence="7" type="primary">flhA</name>
    <name evidence="8" type="ORF">SAMN05421762_3470</name>
</gene>
<keyword evidence="7" id="KW-0653">Protein transport</keyword>
<feature type="transmembrane region" description="Helical" evidence="7">
    <location>
        <begin position="50"/>
        <end position="69"/>
    </location>
</feature>
<keyword evidence="7" id="KW-1006">Bacterial flagellum protein export</keyword>
<dbReference type="GO" id="GO:0009306">
    <property type="term" value="P:protein secretion"/>
    <property type="evidence" value="ECO:0007669"/>
    <property type="project" value="InterPro"/>
</dbReference>
<comment type="function">
    <text evidence="7">Required for formation of the rod structure of the flagellar apparatus. Together with FliI and FliH, may constitute the export apparatus of flagellin.</text>
</comment>
<dbReference type="AlphaFoldDB" id="A0A1I1Q2V4"/>
<dbReference type="Gene3D" id="3.40.30.60">
    <property type="entry name" value="FHIPEP family, domain 1"/>
    <property type="match status" value="1"/>
</dbReference>
<comment type="subcellular location">
    <subcellularLocation>
        <location evidence="1 7">Cell membrane</location>
        <topology evidence="1 7">Multi-pass membrane protein</topology>
    </subcellularLocation>
</comment>
<feature type="transmembrane region" description="Helical" evidence="7">
    <location>
        <begin position="121"/>
        <end position="144"/>
    </location>
</feature>
<dbReference type="GO" id="GO:0005886">
    <property type="term" value="C:plasma membrane"/>
    <property type="evidence" value="ECO:0007669"/>
    <property type="project" value="UniProtKB-SubCell"/>
</dbReference>
<sequence>MANSDLIGNTNGGGQMFALGLKNRDIGFAFGVVLVLAVLFIPLPPIILDFGLAISLALSVLILMVALWIPRPLDFNSFPTLLLVVTMLRLSLNVASTRLILSEGHTGSGAAGGVIEGFSRFIVSGNFVIGIVIFAILVVINFLVITKGSTRIAEVSARFSLDSMPGKQMAIDADLGAGLIDEHEAKRRRKELEDESGFFGAMDGASKFVRGDAVAGIIITLINVIGGILIGVLQHDLSVGDAANSYTTLTIGDGLVTQIPALIVSLAAGLIVTKGGTEGAANEAVLGQLSRFPKALYMAAGLLASMGLLPGFPLIVFLALGGLMAGLGYYIGQQEEKAAEAKRRAEIEKTRETAKAKEDTVQSTMKLDDLRLEMSESLVQLMSASDAALPGKIKSLRNLFAREFGFVLPSVRITDEPGLPMNTYAILVQGVEVARGEVRPNGMMVVNPADNPLQMAGEAAKDPTFGLDALWILPNQASEAERQGYTVVDPESVITTHLTEVVKEHMPDLLTYGATQHLIETLDRDYQKLIGEMGSSPAILIQHVLQGLLNERVSIRNLPLIVEAVAEAKRGTSNVVNIVEHVRRRLSNQICKALSDENGSIPVITLSQKWDQEFMDAIRINGDDKNLIMAPQRIQEFVLEARRTIQMHAAEDRWPAILVAPEARSFIRNMLERVSPMTQVISHNEVHRNANLRTLTTIGKD</sequence>
<keyword evidence="8" id="KW-0282">Flagellum</keyword>
<feature type="transmembrane region" description="Helical" evidence="7">
    <location>
        <begin position="255"/>
        <end position="272"/>
    </location>
</feature>
<name>A0A1I1Q2V4_9RHOB</name>
<dbReference type="InterPro" id="IPR042196">
    <property type="entry name" value="FHIPEP_4"/>
</dbReference>
<evidence type="ECO:0000256" key="7">
    <source>
        <dbReference type="RuleBase" id="RU364093"/>
    </source>
</evidence>
<keyword evidence="9" id="KW-1185">Reference proteome</keyword>
<proteinExistence type="inferred from homology"/>
<evidence type="ECO:0000256" key="5">
    <source>
        <dbReference type="ARBA" id="ARBA00022989"/>
    </source>
</evidence>
<keyword evidence="7" id="KW-1005">Bacterial flagellum biogenesis</keyword>
<evidence type="ECO:0000313" key="8">
    <source>
        <dbReference type="EMBL" id="SFD16359.1"/>
    </source>
</evidence>
<keyword evidence="3 7" id="KW-1003">Cell membrane</keyword>
<dbReference type="STRING" id="517719.SAMN05421762_3470"/>
<dbReference type="OrthoDB" id="9759185at2"/>
<dbReference type="RefSeq" id="WP_093454808.1">
    <property type="nucleotide sequence ID" value="NZ_CAXQIN010000203.1"/>
</dbReference>
<dbReference type="EMBL" id="FOLX01000002">
    <property type="protein sequence ID" value="SFD16359.1"/>
    <property type="molecule type" value="Genomic_DNA"/>
</dbReference>
<keyword evidence="8" id="KW-0969">Cilium</keyword>
<comment type="caution">
    <text evidence="7">Lacks conserved residue(s) required for the propagation of feature annotation.</text>
</comment>
<dbReference type="PIRSF" id="PIRSF005419">
    <property type="entry name" value="FlhA"/>
    <property type="match status" value="1"/>
</dbReference>